<accession>A0A0C9XVA1</accession>
<reference evidence="1 2" key="1">
    <citation type="submission" date="2014-04" db="EMBL/GenBank/DDBJ databases">
        <authorList>
            <consortium name="DOE Joint Genome Institute"/>
            <person name="Kuo A."/>
            <person name="Kohler A."/>
            <person name="Nagy L.G."/>
            <person name="Floudas D."/>
            <person name="Copeland A."/>
            <person name="Barry K.W."/>
            <person name="Cichocki N."/>
            <person name="Veneault-Fourrey C."/>
            <person name="LaButti K."/>
            <person name="Lindquist E.A."/>
            <person name="Lipzen A."/>
            <person name="Lundell T."/>
            <person name="Morin E."/>
            <person name="Murat C."/>
            <person name="Sun H."/>
            <person name="Tunlid A."/>
            <person name="Henrissat B."/>
            <person name="Grigoriev I.V."/>
            <person name="Hibbett D.S."/>
            <person name="Martin F."/>
            <person name="Nordberg H.P."/>
            <person name="Cantor M.N."/>
            <person name="Hua S.X."/>
        </authorList>
    </citation>
    <scope>NUCLEOTIDE SEQUENCE [LARGE SCALE GENOMIC DNA]</scope>
    <source>
        <strain evidence="1 2">LaAM-08-1</strain>
    </source>
</reference>
<evidence type="ECO:0000313" key="1">
    <source>
        <dbReference type="EMBL" id="KIK01507.1"/>
    </source>
</evidence>
<evidence type="ECO:0000313" key="2">
    <source>
        <dbReference type="Proteomes" id="UP000054477"/>
    </source>
</evidence>
<proteinExistence type="predicted"/>
<dbReference type="Proteomes" id="UP000054477">
    <property type="component" value="Unassembled WGS sequence"/>
</dbReference>
<sequence length="258" mass="28589">MGYQSMPVQALIETLPPTTGTAMSLSTNWDDVKSEDEDEPLSLAQGFTSFTVIKMMVHDGQTLTHQVTTTNKENVPSTPVGQPPQPPVSMVHDELTPGPYSPKGISLYGHGASTYYMKEMRFQEAEGNDDKFGMTIHGVPYPLLQVYQYPDAHPNLRIFPCSELQVMRPSTAPAVNTSMWKEHTATPVPSVHAPKILKPIVPPCLCHQIQLSPNDPKLNHLVHGTSPSTTLKIVMLTQELGWNIVMHRVFMSSLMRTC</sequence>
<dbReference type="OrthoDB" id="10411695at2759"/>
<organism evidence="1 2">
    <name type="scientific">Laccaria amethystina LaAM-08-1</name>
    <dbReference type="NCBI Taxonomy" id="1095629"/>
    <lineage>
        <taxon>Eukaryota</taxon>
        <taxon>Fungi</taxon>
        <taxon>Dikarya</taxon>
        <taxon>Basidiomycota</taxon>
        <taxon>Agaricomycotina</taxon>
        <taxon>Agaricomycetes</taxon>
        <taxon>Agaricomycetidae</taxon>
        <taxon>Agaricales</taxon>
        <taxon>Agaricineae</taxon>
        <taxon>Hydnangiaceae</taxon>
        <taxon>Laccaria</taxon>
    </lineage>
</organism>
<reference evidence="2" key="2">
    <citation type="submission" date="2015-01" db="EMBL/GenBank/DDBJ databases">
        <title>Evolutionary Origins and Diversification of the Mycorrhizal Mutualists.</title>
        <authorList>
            <consortium name="DOE Joint Genome Institute"/>
            <consortium name="Mycorrhizal Genomics Consortium"/>
            <person name="Kohler A."/>
            <person name="Kuo A."/>
            <person name="Nagy L.G."/>
            <person name="Floudas D."/>
            <person name="Copeland A."/>
            <person name="Barry K.W."/>
            <person name="Cichocki N."/>
            <person name="Veneault-Fourrey C."/>
            <person name="LaButti K."/>
            <person name="Lindquist E.A."/>
            <person name="Lipzen A."/>
            <person name="Lundell T."/>
            <person name="Morin E."/>
            <person name="Murat C."/>
            <person name="Riley R."/>
            <person name="Ohm R."/>
            <person name="Sun H."/>
            <person name="Tunlid A."/>
            <person name="Henrissat B."/>
            <person name="Grigoriev I.V."/>
            <person name="Hibbett D.S."/>
            <person name="Martin F."/>
        </authorList>
    </citation>
    <scope>NUCLEOTIDE SEQUENCE [LARGE SCALE GENOMIC DNA]</scope>
    <source>
        <strain evidence="2">LaAM-08-1</strain>
    </source>
</reference>
<protein>
    <submittedName>
        <fullName evidence="1">Uncharacterized protein</fullName>
    </submittedName>
</protein>
<keyword evidence="2" id="KW-1185">Reference proteome</keyword>
<name>A0A0C9XVA1_9AGAR</name>
<dbReference type="EMBL" id="KN838606">
    <property type="protein sequence ID" value="KIK01507.1"/>
    <property type="molecule type" value="Genomic_DNA"/>
</dbReference>
<dbReference type="AlphaFoldDB" id="A0A0C9XVA1"/>
<dbReference type="HOGENOM" id="CLU_1077945_0_0_1"/>
<gene>
    <name evidence="1" type="ORF">K443DRAFT_132277</name>
</gene>